<dbReference type="GO" id="GO:0047325">
    <property type="term" value="F:inositol-3,4,5,6-tetrakisphosphate 1-kinase activity"/>
    <property type="evidence" value="ECO:0007669"/>
    <property type="project" value="UniProtKB-EC"/>
</dbReference>
<feature type="domain" description="Inositol 1,3,4-trisphosphate 5/6-kinase ATP-grasp" evidence="15">
    <location>
        <begin position="165"/>
        <end position="371"/>
    </location>
</feature>
<keyword evidence="10" id="KW-0067">ATP-binding</keyword>
<dbReference type="Proteomes" id="UP001154282">
    <property type="component" value="Unassembled WGS sequence"/>
</dbReference>
<dbReference type="InterPro" id="IPR008656">
    <property type="entry name" value="Inositol_tetrakis-P_1-kinase"/>
</dbReference>
<dbReference type="Gene3D" id="3.30.470.20">
    <property type="entry name" value="ATP-grasp fold, B domain"/>
    <property type="match status" value="1"/>
</dbReference>
<keyword evidence="11" id="KW-0460">Magnesium</keyword>
<dbReference type="GO" id="GO:0000287">
    <property type="term" value="F:magnesium ion binding"/>
    <property type="evidence" value="ECO:0007669"/>
    <property type="project" value="InterPro"/>
</dbReference>
<evidence type="ECO:0000256" key="4">
    <source>
        <dbReference type="ARBA" id="ARBA00012017"/>
    </source>
</evidence>
<evidence type="ECO:0000256" key="14">
    <source>
        <dbReference type="SAM" id="MobiDB-lite"/>
    </source>
</evidence>
<name>A0AAV0K8G7_9ROSI</name>
<keyword evidence="18" id="KW-1185">Reference proteome</keyword>
<reference evidence="17" key="1">
    <citation type="submission" date="2022-08" db="EMBL/GenBank/DDBJ databases">
        <authorList>
            <person name="Gutierrez-Valencia J."/>
        </authorList>
    </citation>
    <scope>NUCLEOTIDE SEQUENCE</scope>
</reference>
<evidence type="ECO:0000256" key="3">
    <source>
        <dbReference type="ARBA" id="ARBA00011245"/>
    </source>
</evidence>
<feature type="region of interest" description="Disordered" evidence="14">
    <location>
        <begin position="267"/>
        <end position="292"/>
    </location>
</feature>
<evidence type="ECO:0000256" key="9">
    <source>
        <dbReference type="ARBA" id="ARBA00022777"/>
    </source>
</evidence>
<dbReference type="InterPro" id="IPR040464">
    <property type="entry name" value="InsP(3)kin_ATP-grasp"/>
</dbReference>
<keyword evidence="6" id="KW-0808">Transferase</keyword>
<evidence type="ECO:0000313" key="18">
    <source>
        <dbReference type="Proteomes" id="UP001154282"/>
    </source>
</evidence>
<protein>
    <recommendedName>
        <fullName evidence="12">Inositol-tetrakisphosphate 1-kinase 1</fullName>
        <ecNumber evidence="5">2.7.1.134</ecNumber>
        <ecNumber evidence="4">2.7.1.159</ecNumber>
    </recommendedName>
    <alternativeName>
        <fullName evidence="13">Inositol 1,3,4-trisphosphate 5/6-kinase 1</fullName>
    </alternativeName>
</protein>
<evidence type="ECO:0000313" key="17">
    <source>
        <dbReference type="EMBL" id="CAI0418610.1"/>
    </source>
</evidence>
<keyword evidence="7" id="KW-0479">Metal-binding</keyword>
<dbReference type="InterPro" id="IPR041429">
    <property type="entry name" value="ITPK1_N"/>
</dbReference>
<dbReference type="EC" id="2.7.1.134" evidence="5"/>
<comment type="cofactor">
    <cofactor evidence="1">
        <name>Mg(2+)</name>
        <dbReference type="ChEBI" id="CHEBI:18420"/>
    </cofactor>
</comment>
<dbReference type="GO" id="GO:0032957">
    <property type="term" value="P:inositol trisphosphate metabolic process"/>
    <property type="evidence" value="ECO:0007669"/>
    <property type="project" value="InterPro"/>
</dbReference>
<dbReference type="GO" id="GO:0005737">
    <property type="term" value="C:cytoplasm"/>
    <property type="evidence" value="ECO:0007669"/>
    <property type="project" value="TreeGrafter"/>
</dbReference>
<dbReference type="EMBL" id="CAMGYJ010000005">
    <property type="protein sequence ID" value="CAI0418610.1"/>
    <property type="molecule type" value="Genomic_DNA"/>
</dbReference>
<dbReference type="GO" id="GO:0052725">
    <property type="term" value="F:inositol-1,3,4-trisphosphate 6-kinase activity"/>
    <property type="evidence" value="ECO:0007669"/>
    <property type="project" value="InterPro"/>
</dbReference>
<accession>A0AAV0K8G7</accession>
<evidence type="ECO:0000259" key="15">
    <source>
        <dbReference type="Pfam" id="PF05770"/>
    </source>
</evidence>
<comment type="subunit">
    <text evidence="3">Monomer.</text>
</comment>
<evidence type="ECO:0000256" key="13">
    <source>
        <dbReference type="ARBA" id="ARBA00077642"/>
    </source>
</evidence>
<evidence type="ECO:0000256" key="7">
    <source>
        <dbReference type="ARBA" id="ARBA00022723"/>
    </source>
</evidence>
<dbReference type="Pfam" id="PF17927">
    <property type="entry name" value="Ins134_P3_kin_N"/>
    <property type="match status" value="1"/>
</dbReference>
<dbReference type="PANTHER" id="PTHR14217:SF24">
    <property type="entry name" value="INOSITOL-TETRAKISPHOSPHATE 1-KINASE 1"/>
    <property type="match status" value="1"/>
</dbReference>
<dbReference type="Pfam" id="PF05770">
    <property type="entry name" value="Ins134_P3_kin"/>
    <property type="match status" value="1"/>
</dbReference>
<evidence type="ECO:0000256" key="5">
    <source>
        <dbReference type="ARBA" id="ARBA00012072"/>
    </source>
</evidence>
<organism evidence="17 18">
    <name type="scientific">Linum tenue</name>
    <dbReference type="NCBI Taxonomy" id="586396"/>
    <lineage>
        <taxon>Eukaryota</taxon>
        <taxon>Viridiplantae</taxon>
        <taxon>Streptophyta</taxon>
        <taxon>Embryophyta</taxon>
        <taxon>Tracheophyta</taxon>
        <taxon>Spermatophyta</taxon>
        <taxon>Magnoliopsida</taxon>
        <taxon>eudicotyledons</taxon>
        <taxon>Gunneridae</taxon>
        <taxon>Pentapetalae</taxon>
        <taxon>rosids</taxon>
        <taxon>fabids</taxon>
        <taxon>Malpighiales</taxon>
        <taxon>Linaceae</taxon>
        <taxon>Linum</taxon>
    </lineage>
</organism>
<comment type="caution">
    <text evidence="17">The sequence shown here is derived from an EMBL/GenBank/DDBJ whole genome shotgun (WGS) entry which is preliminary data.</text>
</comment>
<evidence type="ECO:0000256" key="8">
    <source>
        <dbReference type="ARBA" id="ARBA00022741"/>
    </source>
</evidence>
<dbReference type="FunFam" id="3.30.470.20:FF:000056">
    <property type="entry name" value="Inositol-tetrakisphosphate 1-kinase"/>
    <property type="match status" value="1"/>
</dbReference>
<dbReference type="GO" id="GO:0052726">
    <property type="term" value="F:inositol-1,3,4-trisphosphate 5-kinase activity"/>
    <property type="evidence" value="ECO:0007669"/>
    <property type="project" value="InterPro"/>
</dbReference>
<evidence type="ECO:0000256" key="1">
    <source>
        <dbReference type="ARBA" id="ARBA00001946"/>
    </source>
</evidence>
<evidence type="ECO:0000256" key="2">
    <source>
        <dbReference type="ARBA" id="ARBA00009601"/>
    </source>
</evidence>
<sequence length="458" mass="51343">FLFYFSHSPKKRKKPLSANFSLHRKIALLHLLQSAPNSLPSPSLSKLSSKSMADSRRYRVGYALLPKKQQSFIQDSLVSLCRDRGIDLVPIDLRRPLIDQGPFDCLLHKLYGDDWSRQLDDFRRYYPDATVIDSPESISRLHNRISMLQVVSELKTNSTAVSPAARFGIPKQIVIYDKETLSDSRSWDLLKFPVIAKPLIADGSAKSHKMSLIFNHDGLDKLKPPIVLQEFVNHGGVIFKVYVVGDYVQCVKRKSLPDVIPGSISSESSMPFSQVSNITTPQRNNDDDDDDDNKYDYYKVMQLDGTEMPPQSFVVDLARGLRSATKLHLFNFDVIRDSTRENKYLVIDINYFPGYAKMPGYERVLIDFLWDVVSERKRTTVDQMAVAAVTTTAAGGNRPAAAAVGVEENGVSPRQQVMLGCEDEAVRNIAVTNSGCSTSTDNCIDGEDQKEKSPILQV</sequence>
<evidence type="ECO:0000259" key="16">
    <source>
        <dbReference type="Pfam" id="PF17927"/>
    </source>
</evidence>
<gene>
    <name evidence="17" type="ORF">LITE_LOCUS17704</name>
</gene>
<evidence type="ECO:0000256" key="10">
    <source>
        <dbReference type="ARBA" id="ARBA00022840"/>
    </source>
</evidence>
<dbReference type="GO" id="GO:0005524">
    <property type="term" value="F:ATP binding"/>
    <property type="evidence" value="ECO:0007669"/>
    <property type="project" value="UniProtKB-KW"/>
</dbReference>
<dbReference type="AlphaFoldDB" id="A0AAV0K8G7"/>
<dbReference type="SUPFAM" id="SSF56059">
    <property type="entry name" value="Glutathione synthetase ATP-binding domain-like"/>
    <property type="match status" value="1"/>
</dbReference>
<dbReference type="PANTHER" id="PTHR14217">
    <property type="entry name" value="INOSITOL-TETRAKISPHOSPHATE 1-KINASE"/>
    <property type="match status" value="1"/>
</dbReference>
<evidence type="ECO:0000256" key="12">
    <source>
        <dbReference type="ARBA" id="ARBA00073906"/>
    </source>
</evidence>
<dbReference type="EC" id="2.7.1.159" evidence="4"/>
<evidence type="ECO:0000256" key="6">
    <source>
        <dbReference type="ARBA" id="ARBA00022679"/>
    </source>
</evidence>
<keyword evidence="9" id="KW-0418">Kinase</keyword>
<feature type="compositionally biased region" description="Polar residues" evidence="14">
    <location>
        <begin position="267"/>
        <end position="283"/>
    </location>
</feature>
<comment type="similarity">
    <text evidence="2">Belongs to the ITPK1 family.</text>
</comment>
<proteinExistence type="inferred from homology"/>
<feature type="non-terminal residue" evidence="17">
    <location>
        <position position="1"/>
    </location>
</feature>
<evidence type="ECO:0000256" key="11">
    <source>
        <dbReference type="ARBA" id="ARBA00022842"/>
    </source>
</evidence>
<feature type="domain" description="Inositol-tetrakisphosphate 1-kinase N-terminal" evidence="16">
    <location>
        <begin position="59"/>
        <end position="138"/>
    </location>
</feature>
<keyword evidence="8" id="KW-0547">Nucleotide-binding</keyword>